<evidence type="ECO:0000256" key="1">
    <source>
        <dbReference type="SAM" id="MobiDB-lite"/>
    </source>
</evidence>
<feature type="compositionally biased region" description="Basic and acidic residues" evidence="1">
    <location>
        <begin position="12"/>
        <end position="25"/>
    </location>
</feature>
<dbReference type="AlphaFoldDB" id="A0A6F9E6E6"/>
<dbReference type="Proteomes" id="UP000502196">
    <property type="component" value="Chromosome"/>
</dbReference>
<sequence>MRQRPELCPGLSERDPVDHVDRGRESGSQQLCHRKLVEEVIEGISNPTRPRHNRSRVFFCSRKGVPGRWPRGGLAHSPNPVHMVARKDHAPELSQFIPPDSGRFVAGADVWMDELPSLLRGHRIR</sequence>
<name>A0A6F9E6E6_9BACL</name>
<dbReference type="EMBL" id="LR792683">
    <property type="protein sequence ID" value="CAB3391847.1"/>
    <property type="molecule type" value="Genomic_DNA"/>
</dbReference>
<proteinExistence type="predicted"/>
<evidence type="ECO:0000313" key="2">
    <source>
        <dbReference type="EMBL" id="CAB3391847.1"/>
    </source>
</evidence>
<accession>A0A6F9E6E6</accession>
<gene>
    <name evidence="2" type="ORF">COOX1_1115</name>
</gene>
<reference evidence="2 3" key="1">
    <citation type="submission" date="2020-04" db="EMBL/GenBank/DDBJ databases">
        <authorList>
            <person name="Hogendoorn C."/>
        </authorList>
    </citation>
    <scope>NUCLEOTIDE SEQUENCE [LARGE SCALE GENOMIC DNA]</scope>
    <source>
        <strain evidence="2">COOX1</strain>
    </source>
</reference>
<organism evidence="2 3">
    <name type="scientific">Kyrpidia spormannii</name>
    <dbReference type="NCBI Taxonomy" id="2055160"/>
    <lineage>
        <taxon>Bacteria</taxon>
        <taxon>Bacillati</taxon>
        <taxon>Bacillota</taxon>
        <taxon>Bacilli</taxon>
        <taxon>Bacillales</taxon>
        <taxon>Alicyclobacillaceae</taxon>
        <taxon>Kyrpidia</taxon>
    </lineage>
</organism>
<evidence type="ECO:0000313" key="3">
    <source>
        <dbReference type="Proteomes" id="UP000502196"/>
    </source>
</evidence>
<protein>
    <submittedName>
        <fullName evidence="2">Uncharacterized protein</fullName>
    </submittedName>
</protein>
<feature type="region of interest" description="Disordered" evidence="1">
    <location>
        <begin position="1"/>
        <end position="29"/>
    </location>
</feature>